<feature type="compositionally biased region" description="Polar residues" evidence="7">
    <location>
        <begin position="1213"/>
        <end position="1233"/>
    </location>
</feature>
<dbReference type="InterPro" id="IPR006050">
    <property type="entry name" value="DNA_photolyase_N"/>
</dbReference>
<dbReference type="GO" id="GO:0071949">
    <property type="term" value="F:FAD binding"/>
    <property type="evidence" value="ECO:0007669"/>
    <property type="project" value="TreeGrafter"/>
</dbReference>
<dbReference type="PANTHER" id="PTHR11455:SF18">
    <property type="entry name" value="SI:CH1073-390K14.1"/>
    <property type="match status" value="1"/>
</dbReference>
<feature type="binding site" evidence="5">
    <location>
        <position position="382"/>
    </location>
    <ligand>
        <name>FAD</name>
        <dbReference type="ChEBI" id="CHEBI:57692"/>
    </ligand>
</feature>
<evidence type="ECO:0000256" key="1">
    <source>
        <dbReference type="ARBA" id="ARBA00005862"/>
    </source>
</evidence>
<evidence type="ECO:0000256" key="7">
    <source>
        <dbReference type="SAM" id="MobiDB-lite"/>
    </source>
</evidence>
<dbReference type="PANTHER" id="PTHR11455">
    <property type="entry name" value="CRYPTOCHROME"/>
    <property type="match status" value="1"/>
</dbReference>
<dbReference type="InterPro" id="IPR002081">
    <property type="entry name" value="Cryptochrome/DNA_photolyase_1"/>
</dbReference>
<feature type="compositionally biased region" description="Polar residues" evidence="7">
    <location>
        <begin position="348"/>
        <end position="364"/>
    </location>
</feature>
<dbReference type="SUPFAM" id="SSF52425">
    <property type="entry name" value="Cryptochrome/photolyase, N-terminal domain"/>
    <property type="match status" value="1"/>
</dbReference>
<dbReference type="InterPro" id="IPR014729">
    <property type="entry name" value="Rossmann-like_a/b/a_fold"/>
</dbReference>
<dbReference type="GO" id="GO:0003904">
    <property type="term" value="F:deoxyribodipyrimidine photo-lyase activity"/>
    <property type="evidence" value="ECO:0007669"/>
    <property type="project" value="TreeGrafter"/>
</dbReference>
<sequence>MSAFHATVPSAKWFRKPSVVWYRGNDLRVEDHPALLAAAQRGGPVVPLFIWDSSDGFGAAMGATKQWWLRESLTHLQHDLRRLGVQLYTRKGRSTEELRAFLHETGADAVFWNRCYEPDLLKRDEELREELAQEGLTAVSFKAELLVEPWELTNSKTSPRFETFHTYMCAWMTVAPPPQPFPCPSRLQPISKIVPSTGIDLLGFVIPDDVANKLGKVWTPGSAHAKRQLDRFLKEIFPAFGDSRCRRHFEGTSRLSPHIRFGELSPRRMYHATRLRVLRDQQNLQKASIGQSAEPNPYAVKHPALSDVKSLTGENNKFRKQDIHGLSAPCSSPVGGQNASLRDMSTIRRPQTRNNKADQASATPTGRRRGVLPQISRSGRAFLKNLCLRDFSYHVLYHFPDLNSQPLIPEFAKFPWAEDNGLFARWRAGATGYPIVDAAMRQLHQSGWVHNGMRFLLACFLTKYLLLPWSRGLEQFYDLLIDGDRSANALGWQWTTGSNTDAFPITALVNPVKQAHKHDPNGDYIRRWLPELARLPVEYIHEPWKAPFEVLDKCGVQLGNTYPKRIVLISDARARATKAMTTMKRLFAGNIVWRRYLKYDEEDLINEWPEQKPNAVRVDESNNPNGKGFLLPSLWALLQCEQPPSYISGSSTAIEPLISMDTTACLVDGALAIPLDDQPESIEQAFISTHEFVSTDPHLSSDGLLSPEVRDVDTPSVPHVPSDEQSHALFHGENIKSEDVQQLQDPMKYTAVGSESYKDEARIQNQVEDEFGSSLANQGEDKKRTPDKGQPSAPAENIVCDTVSAVPDQNRRITASPPASHGSQASQEQPARNQPVLGLEQYTTQASDPAALTPHSAAQRPFAISHSNALQSQSSIHARIRPNNKEPHEQQIQFQQSQIHAPFHIGDLRGHQSFSQVLLSSQQYHGTDAHIAKFQPSQHGSQHPMVPVHNVMDPTYAARFSTGRVHLNPMAGVPMPANPVMMGTVPTGMGSVPSGSEFGTSHLLNGGDTLNAQQAHAVRAHPFFGYRQYVPMVNAHPSSTGERPELVGPSAAHSQKFSVPAIFPVSYDIYGNGAFDPSVFGGSLSQPQFPSHVYAPQSQAVPIGVRHANGTSHPLLFPVGPRTELQQPQTSSVLSQEVTNAGAVAPNRHEPGAVGGSSSMLNGTTRKSVNQNRLAEFEETCATPSRIYSARCRKGGQPSTSKGPGSANGGYVTPSTNVDNTSGLNISQQSRPNTKPIPKQRQPPRSKRLRQSQGLSSRGKHDAKKGSKERSQRNGSESTHKAQAQSVGAATTPKSRQKILESVLTTEGHEYRGFARYLSQTYEFTGNTDRQTSRDYVRLCNLKDDYHKKCNSEKHKLKIYRIKHFFSKVLKLEVTGEWDRHNHGGVRGPYVYGIKLKQQANSKSK</sequence>
<name>A0A2V3INA7_9FLOR</name>
<feature type="binding site" evidence="5">
    <location>
        <begin position="252"/>
        <end position="256"/>
    </location>
    <ligand>
        <name>FAD</name>
        <dbReference type="ChEBI" id="CHEBI:57692"/>
    </ligand>
</feature>
<dbReference type="Gene3D" id="3.40.50.620">
    <property type="entry name" value="HUPs"/>
    <property type="match status" value="1"/>
</dbReference>
<feature type="domain" description="Photolyase/cryptochrome alpha/beta" evidence="8">
    <location>
        <begin position="17"/>
        <end position="146"/>
    </location>
</feature>
<dbReference type="InterPro" id="IPR036155">
    <property type="entry name" value="Crypto/Photolyase_N_sf"/>
</dbReference>
<proteinExistence type="inferred from homology"/>
<evidence type="ECO:0000259" key="8">
    <source>
        <dbReference type="PROSITE" id="PS51645"/>
    </source>
</evidence>
<accession>A0A2V3INA7</accession>
<feature type="region of interest" description="Disordered" evidence="7">
    <location>
        <begin position="346"/>
        <end position="370"/>
    </location>
</feature>
<reference evidence="9 10" key="1">
    <citation type="journal article" date="2018" name="Mol. Biol. Evol.">
        <title>Analysis of the draft genome of the red seaweed Gracilariopsis chorda provides insights into genome size evolution in Rhodophyta.</title>
        <authorList>
            <person name="Lee J."/>
            <person name="Yang E.C."/>
            <person name="Graf L."/>
            <person name="Yang J.H."/>
            <person name="Qiu H."/>
            <person name="Zel Zion U."/>
            <person name="Chan C.X."/>
            <person name="Stephens T.G."/>
            <person name="Weber A.P.M."/>
            <person name="Boo G.H."/>
            <person name="Boo S.M."/>
            <person name="Kim K.M."/>
            <person name="Shin Y."/>
            <person name="Jung M."/>
            <person name="Lee S.J."/>
            <person name="Yim H.S."/>
            <person name="Lee J.H."/>
            <person name="Bhattacharya D."/>
            <person name="Yoon H.S."/>
        </authorList>
    </citation>
    <scope>NUCLEOTIDE SEQUENCE [LARGE SCALE GENOMIC DNA]</scope>
    <source>
        <strain evidence="9 10">SKKU-2015</strain>
        <tissue evidence="9">Whole body</tissue>
    </source>
</reference>
<feature type="compositionally biased region" description="Polar residues" evidence="7">
    <location>
        <begin position="821"/>
        <end position="832"/>
    </location>
</feature>
<keyword evidence="3 5" id="KW-0274">FAD</keyword>
<dbReference type="OrthoDB" id="5969at2759"/>
<keyword evidence="4" id="KW-0157">Chromophore</keyword>
<dbReference type="SUPFAM" id="SSF48173">
    <property type="entry name" value="Cryptochrome/photolyase FAD-binding domain"/>
    <property type="match status" value="2"/>
</dbReference>
<feature type="site" description="Electron transfer via tryptophanyl radical" evidence="6">
    <location>
        <position position="469"/>
    </location>
</feature>
<feature type="region of interest" description="Disordered" evidence="7">
    <location>
        <begin position="1143"/>
        <end position="1165"/>
    </location>
</feature>
<dbReference type="GO" id="GO:0005634">
    <property type="term" value="C:nucleus"/>
    <property type="evidence" value="ECO:0007669"/>
    <property type="project" value="TreeGrafter"/>
</dbReference>
<feature type="compositionally biased region" description="Polar residues" evidence="7">
    <location>
        <begin position="1156"/>
        <end position="1165"/>
    </location>
</feature>
<dbReference type="InterPro" id="IPR005101">
    <property type="entry name" value="Cryptochr/Photolyase_FAD-bd"/>
</dbReference>
<dbReference type="GO" id="GO:0032922">
    <property type="term" value="P:circadian regulation of gene expression"/>
    <property type="evidence" value="ECO:0007669"/>
    <property type="project" value="TreeGrafter"/>
</dbReference>
<feature type="site" description="Electron transfer via tryptophanyl radical" evidence="6">
    <location>
        <position position="492"/>
    </location>
</feature>
<dbReference type="Pfam" id="PF03441">
    <property type="entry name" value="FAD_binding_7"/>
    <property type="match status" value="1"/>
</dbReference>
<gene>
    <name evidence="9" type="ORF">BWQ96_06665</name>
</gene>
<feature type="region of interest" description="Disordered" evidence="7">
    <location>
        <begin position="769"/>
        <end position="799"/>
    </location>
</feature>
<evidence type="ECO:0000313" key="9">
    <source>
        <dbReference type="EMBL" id="PXF43553.1"/>
    </source>
</evidence>
<organism evidence="9 10">
    <name type="scientific">Gracilariopsis chorda</name>
    <dbReference type="NCBI Taxonomy" id="448386"/>
    <lineage>
        <taxon>Eukaryota</taxon>
        <taxon>Rhodophyta</taxon>
        <taxon>Florideophyceae</taxon>
        <taxon>Rhodymeniophycidae</taxon>
        <taxon>Gracilariales</taxon>
        <taxon>Gracilariaceae</taxon>
        <taxon>Gracilariopsis</taxon>
    </lineage>
</organism>
<dbReference type="GO" id="GO:0003677">
    <property type="term" value="F:DNA binding"/>
    <property type="evidence" value="ECO:0007669"/>
    <property type="project" value="TreeGrafter"/>
</dbReference>
<keyword evidence="10" id="KW-1185">Reference proteome</keyword>
<dbReference type="InterPro" id="IPR018394">
    <property type="entry name" value="DNA_photolyase_1_CS_C"/>
</dbReference>
<dbReference type="GO" id="GO:0043153">
    <property type="term" value="P:entrainment of circadian clock by photoperiod"/>
    <property type="evidence" value="ECO:0007669"/>
    <property type="project" value="TreeGrafter"/>
</dbReference>
<evidence type="ECO:0000256" key="4">
    <source>
        <dbReference type="ARBA" id="ARBA00022991"/>
    </source>
</evidence>
<dbReference type="Gene3D" id="1.10.579.10">
    <property type="entry name" value="DNA Cyclobutane Dipyrimidine Photolyase, subunit A, domain 3"/>
    <property type="match status" value="1"/>
</dbReference>
<evidence type="ECO:0000313" key="10">
    <source>
        <dbReference type="Proteomes" id="UP000247409"/>
    </source>
</evidence>
<comment type="similarity">
    <text evidence="1">Belongs to the DNA photolyase class-1 family.</text>
</comment>
<dbReference type="Proteomes" id="UP000247409">
    <property type="component" value="Unassembled WGS sequence"/>
</dbReference>
<dbReference type="PROSITE" id="PS00394">
    <property type="entry name" value="DNA_PHOTOLYASES_1_1"/>
    <property type="match status" value="1"/>
</dbReference>
<dbReference type="PROSITE" id="PS51645">
    <property type="entry name" value="PHR_CRY_ALPHA_BETA"/>
    <property type="match status" value="1"/>
</dbReference>
<dbReference type="PRINTS" id="PR00147">
    <property type="entry name" value="DNAPHOTLYASE"/>
</dbReference>
<dbReference type="Gene3D" id="1.25.40.80">
    <property type="match status" value="1"/>
</dbReference>
<comment type="cofactor">
    <cofactor evidence="5">
        <name>FAD</name>
        <dbReference type="ChEBI" id="CHEBI:57692"/>
    </cofactor>
    <text evidence="5">Binds 1 FAD per subunit.</text>
</comment>
<dbReference type="GO" id="GO:0006139">
    <property type="term" value="P:nucleobase-containing compound metabolic process"/>
    <property type="evidence" value="ECO:0007669"/>
    <property type="project" value="UniProtKB-ARBA"/>
</dbReference>
<comment type="caution">
    <text evidence="9">The sequence shown here is derived from an EMBL/GenBank/DDBJ whole genome shotgun (WGS) entry which is preliminary data.</text>
</comment>
<dbReference type="GO" id="GO:0005737">
    <property type="term" value="C:cytoplasm"/>
    <property type="evidence" value="ECO:0007669"/>
    <property type="project" value="TreeGrafter"/>
</dbReference>
<evidence type="ECO:0000256" key="2">
    <source>
        <dbReference type="ARBA" id="ARBA00022630"/>
    </source>
</evidence>
<dbReference type="EMBL" id="NBIV01000119">
    <property type="protein sequence ID" value="PXF43553.1"/>
    <property type="molecule type" value="Genomic_DNA"/>
</dbReference>
<keyword evidence="2 5" id="KW-0285">Flavoprotein</keyword>
<feature type="region of interest" description="Disordered" evidence="7">
    <location>
        <begin position="812"/>
        <end position="832"/>
    </location>
</feature>
<evidence type="ECO:0000256" key="5">
    <source>
        <dbReference type="PIRSR" id="PIRSR602081-1"/>
    </source>
</evidence>
<dbReference type="GO" id="GO:0006950">
    <property type="term" value="P:response to stress"/>
    <property type="evidence" value="ECO:0007669"/>
    <property type="project" value="UniProtKB-ARBA"/>
</dbReference>
<dbReference type="STRING" id="448386.A0A2V3INA7"/>
<feature type="region of interest" description="Disordered" evidence="7">
    <location>
        <begin position="1191"/>
        <end position="1295"/>
    </location>
</feature>
<feature type="binding site" evidence="5">
    <location>
        <begin position="482"/>
        <end position="484"/>
    </location>
    <ligand>
        <name>FAD</name>
        <dbReference type="ChEBI" id="CHEBI:57692"/>
    </ligand>
</feature>
<evidence type="ECO:0000256" key="3">
    <source>
        <dbReference type="ARBA" id="ARBA00022827"/>
    </source>
</evidence>
<feature type="site" description="Electron transfer via tryptophanyl radical" evidence="6">
    <location>
        <position position="416"/>
    </location>
</feature>
<dbReference type="InterPro" id="IPR036134">
    <property type="entry name" value="Crypto/Photolyase_FAD-like_sf"/>
</dbReference>
<feature type="compositionally biased region" description="Polar residues" evidence="7">
    <location>
        <begin position="1273"/>
        <end position="1294"/>
    </location>
</feature>
<protein>
    <submittedName>
        <fullName evidence="9">Cryptochrome-1</fullName>
    </submittedName>
</protein>
<dbReference type="Pfam" id="PF00875">
    <property type="entry name" value="DNA_photolyase"/>
    <property type="match status" value="1"/>
</dbReference>
<evidence type="ECO:0000256" key="6">
    <source>
        <dbReference type="PIRSR" id="PIRSR602081-2"/>
    </source>
</evidence>